<reference evidence="1 2" key="1">
    <citation type="submission" date="2018-10" db="EMBL/GenBank/DDBJ databases">
        <title>Effects of UV and annual dynamics of microbial communities in freshwater RAS systems.</title>
        <authorList>
            <person name="Bekkelund A.K."/>
            <person name="Hansen B.R."/>
            <person name="Stokken H."/>
            <person name="Eriksen B.F."/>
            <person name="Kashulin N.A."/>
        </authorList>
    </citation>
    <scope>NUCLEOTIDE SEQUENCE [LARGE SCALE GENOMIC DNA]</scope>
    <source>
        <strain evidence="1 2">BHSEK</strain>
    </source>
</reference>
<name>A0A3G2EDL0_9BURK</name>
<evidence type="ECO:0000313" key="1">
    <source>
        <dbReference type="EMBL" id="AYM77165.1"/>
    </source>
</evidence>
<organism evidence="1 2">
    <name type="scientific">Janthinobacterium agaricidamnosum</name>
    <dbReference type="NCBI Taxonomy" id="55508"/>
    <lineage>
        <taxon>Bacteria</taxon>
        <taxon>Pseudomonadati</taxon>
        <taxon>Pseudomonadota</taxon>
        <taxon>Betaproteobacteria</taxon>
        <taxon>Burkholderiales</taxon>
        <taxon>Oxalobacteraceae</taxon>
        <taxon>Janthinobacterium</taxon>
    </lineage>
</organism>
<accession>A0A3G2EDL0</accession>
<sequence>MTASPFKSYLAVLALVLAGGAVLAGAFVFVVDPYGLYGVVRRDNFNAVKPGLSRYQNQIKQEHALRRQPRFIILGNSRAEIGFDPRASALSALGAGYNLAIPGTGLATSASQFAQLRQAGVRPRTVIVGMEFIDFLNPAVAPSARAASAAAAPAHGRAFWRFDALFSLASVKDAVHTLRIQHDDEAATLSADGFNPLLEYGAHARRDGYHKMFTQRAQESAASLRRKSTRSLATEDFRLLRTFLLAMAATEADIKLVIYPYHAQMLAMFEAAGLWPLFEVWKAQLVREIGAVKARYPDAHISLTDFSGYGAYNCEPIPAANERGTATRWYWEAGHFKKALGDIVLQRVMSPQDVAPGDGQFGMPLDDASLEQNRARIAQERNSCAAAQPALFSRQLLATQHGHTGGSR</sequence>
<protein>
    <submittedName>
        <fullName evidence="1">Uncharacterized protein</fullName>
    </submittedName>
</protein>
<dbReference type="Proteomes" id="UP000279594">
    <property type="component" value="Chromosome"/>
</dbReference>
<dbReference type="EMBL" id="CP033019">
    <property type="protein sequence ID" value="AYM77165.1"/>
    <property type="molecule type" value="Genomic_DNA"/>
</dbReference>
<gene>
    <name evidence="1" type="ORF">D9M09_16200</name>
</gene>
<proteinExistence type="predicted"/>
<evidence type="ECO:0000313" key="2">
    <source>
        <dbReference type="Proteomes" id="UP000279594"/>
    </source>
</evidence>
<keyword evidence="2" id="KW-1185">Reference proteome</keyword>
<dbReference type="RefSeq" id="WP_070220946.1">
    <property type="nucleotide sequence ID" value="NZ_CP033019.1"/>
</dbReference>
<dbReference type="AlphaFoldDB" id="A0A3G2EDL0"/>